<feature type="compositionally biased region" description="Pro residues" evidence="1">
    <location>
        <begin position="224"/>
        <end position="235"/>
    </location>
</feature>
<feature type="compositionally biased region" description="Gly residues" evidence="1">
    <location>
        <begin position="378"/>
        <end position="390"/>
    </location>
</feature>
<proteinExistence type="predicted"/>
<dbReference type="OrthoDB" id="3298759at2"/>
<dbReference type="AlphaFoldDB" id="A0A1M5PWK4"/>
<gene>
    <name evidence="2" type="ORF">SAMN05444320_12019</name>
</gene>
<dbReference type="RefSeq" id="WP_073490016.1">
    <property type="nucleotide sequence ID" value="NZ_FQVN01000020.1"/>
</dbReference>
<feature type="compositionally biased region" description="Low complexity" evidence="1">
    <location>
        <begin position="202"/>
        <end position="223"/>
    </location>
</feature>
<reference evidence="2 3" key="1">
    <citation type="submission" date="2016-11" db="EMBL/GenBank/DDBJ databases">
        <authorList>
            <person name="Jaros S."/>
            <person name="Januszkiewicz K."/>
            <person name="Wedrychowicz H."/>
        </authorList>
    </citation>
    <scope>NUCLEOTIDE SEQUENCE [LARGE SCALE GENOMIC DNA]</scope>
    <source>
        <strain evidence="2 3">DSM 44523</strain>
    </source>
</reference>
<evidence type="ECO:0000313" key="3">
    <source>
        <dbReference type="Proteomes" id="UP000184501"/>
    </source>
</evidence>
<dbReference type="EMBL" id="FQVN01000020">
    <property type="protein sequence ID" value="SHH05911.1"/>
    <property type="molecule type" value="Genomic_DNA"/>
</dbReference>
<feature type="region of interest" description="Disordered" evidence="1">
    <location>
        <begin position="202"/>
        <end position="598"/>
    </location>
</feature>
<protein>
    <submittedName>
        <fullName evidence="2">Uncharacterized protein</fullName>
    </submittedName>
</protein>
<feature type="compositionally biased region" description="Low complexity" evidence="1">
    <location>
        <begin position="572"/>
        <end position="586"/>
    </location>
</feature>
<feature type="compositionally biased region" description="Gly residues" evidence="1">
    <location>
        <begin position="258"/>
        <end position="309"/>
    </location>
</feature>
<organism evidence="2 3">
    <name type="scientific">Streptoalloteichus hindustanus</name>
    <dbReference type="NCBI Taxonomy" id="2017"/>
    <lineage>
        <taxon>Bacteria</taxon>
        <taxon>Bacillati</taxon>
        <taxon>Actinomycetota</taxon>
        <taxon>Actinomycetes</taxon>
        <taxon>Pseudonocardiales</taxon>
        <taxon>Pseudonocardiaceae</taxon>
        <taxon>Streptoalloteichus</taxon>
    </lineage>
</organism>
<feature type="compositionally biased region" description="Gly residues" evidence="1">
    <location>
        <begin position="501"/>
        <end position="513"/>
    </location>
</feature>
<sequence>MVQAKDVPTGDDYQNWTWKQIKAAICGGSEEHGGDAARKAHSDPASFWDAGNKIQNLGRVFALCRDTLRVHAKAIAGPGGVWKGPSAEAFLNQMDYYAKVFDAHVDRVTKPEFGGSRSLPQELVDAGNKLSTAQAKINAIDLWYADQATRLGASTFEKDGAKLVTVSSKPEVVKLLDRDMRKVIGELAGEYEVKVPTFSAPVPKTPNVNPNNPGGPNPYGVNTGPPPQFVPPPGSGGPGQQFPGFTGVPGGSLTNFPGGDGSGGGFPGGGYPGGGLPGGGVPGQFPGGQFPGAGVPGGGVPGEFPGGTSAGTHVPGADLSGGVPGQVPAQYAPLSPKELGLAPDPYDPGTGLAGTGAFTHTQAPYAPGARLDPYHPGGSPGATGYPGGGVPAPYPGSGPGSGGPTPFPGAGQVRYPVVKPGSRPTPYPGGGPDGGLARYPVLRKGGGVTPYPGDKPGSSDLAGFSGGEPGRLKPYPGGGPGSTDLPGFSGGKSQGGPSPFPGGGGGIPGGGGVPPYSPGSGSLRGGGVKSYGDGAGGPASGGRPAGGGGRTGGTGGPGGTGPGSGRGGTTGAPGMPTSPGMPGAPGKQEQERERATWLVEDEDVWGANPDAPPGVIGRSG</sequence>
<dbReference type="STRING" id="2017.SAMN05444320_12019"/>
<accession>A0A1M5PWK4</accession>
<name>A0A1M5PWK4_STRHI</name>
<feature type="compositionally biased region" description="Gly residues" evidence="1">
    <location>
        <begin position="522"/>
        <end position="571"/>
    </location>
</feature>
<evidence type="ECO:0000313" key="2">
    <source>
        <dbReference type="EMBL" id="SHH05911.1"/>
    </source>
</evidence>
<dbReference type="Proteomes" id="UP000184501">
    <property type="component" value="Unassembled WGS sequence"/>
</dbReference>
<evidence type="ECO:0000256" key="1">
    <source>
        <dbReference type="SAM" id="MobiDB-lite"/>
    </source>
</evidence>
<keyword evidence="3" id="KW-1185">Reference proteome</keyword>